<proteinExistence type="predicted"/>
<name>A0ABW8SQC2_9CLOT</name>
<keyword evidence="2" id="KW-1185">Reference proteome</keyword>
<gene>
    <name evidence="1" type="ORF">ACJDU8_17750</name>
</gene>
<dbReference type="Proteomes" id="UP001623660">
    <property type="component" value="Unassembled WGS sequence"/>
</dbReference>
<evidence type="ECO:0000313" key="1">
    <source>
        <dbReference type="EMBL" id="MFL0197391.1"/>
    </source>
</evidence>
<comment type="caution">
    <text evidence="1">The sequence shown here is derived from an EMBL/GenBank/DDBJ whole genome shotgun (WGS) entry which is preliminary data.</text>
</comment>
<evidence type="ECO:0000313" key="2">
    <source>
        <dbReference type="Proteomes" id="UP001623660"/>
    </source>
</evidence>
<sequence>MQTVKDVYNEILSKTNKPLNLITIRRRINEAIDFFSSIYDRMILKSEITINCTDINTYYDIPVDYIGVSKVLDADNKKYDHFEMLNNSIKFKNTGNYTLIVTIKPNLQQTKDTRLLQNEVININPLFLRPLIFYVLSLIEDDVSKSSNYMNTANTLAQEANFMAKRQDRANKKRIPAPLWR</sequence>
<organism evidence="1 2">
    <name type="scientific">Candidatus Clostridium eludens</name>
    <dbReference type="NCBI Taxonomy" id="3381663"/>
    <lineage>
        <taxon>Bacteria</taxon>
        <taxon>Bacillati</taxon>
        <taxon>Bacillota</taxon>
        <taxon>Clostridia</taxon>
        <taxon>Eubacteriales</taxon>
        <taxon>Clostridiaceae</taxon>
        <taxon>Clostridium</taxon>
    </lineage>
</organism>
<dbReference type="RefSeq" id="WP_406793496.1">
    <property type="nucleotide sequence ID" value="NZ_JBJHZX010000029.1"/>
</dbReference>
<protein>
    <submittedName>
        <fullName evidence="1">Uncharacterized protein</fullName>
    </submittedName>
</protein>
<reference evidence="1 2" key="1">
    <citation type="submission" date="2024-11" db="EMBL/GenBank/DDBJ databases">
        <authorList>
            <person name="Heng Y.C."/>
            <person name="Lim A.C.H."/>
            <person name="Lee J.K.Y."/>
            <person name="Kittelmann S."/>
        </authorList>
    </citation>
    <scope>NUCLEOTIDE SEQUENCE [LARGE SCALE GENOMIC DNA]</scope>
    <source>
        <strain evidence="1 2">WILCCON 0269</strain>
    </source>
</reference>
<dbReference type="EMBL" id="JBJHZX010000029">
    <property type="protein sequence ID" value="MFL0197391.1"/>
    <property type="molecule type" value="Genomic_DNA"/>
</dbReference>
<accession>A0ABW8SQC2</accession>